<comment type="subcellular location">
    <subcellularLocation>
        <location evidence="1">Membrane</location>
        <topology evidence="1">Multi-pass membrane protein</topology>
    </subcellularLocation>
</comment>
<dbReference type="EMBL" id="PDNA01000001">
    <property type="protein sequence ID" value="PGH28140.1"/>
    <property type="molecule type" value="Genomic_DNA"/>
</dbReference>
<dbReference type="OrthoDB" id="2241241at2759"/>
<dbReference type="GO" id="GO:0015343">
    <property type="term" value="F:siderophore-iron transmembrane transporter activity"/>
    <property type="evidence" value="ECO:0007669"/>
    <property type="project" value="TreeGrafter"/>
</dbReference>
<evidence type="ECO:0000256" key="5">
    <source>
        <dbReference type="SAM" id="Phobius"/>
    </source>
</evidence>
<dbReference type="STRING" id="1447883.A0A2B7Z406"/>
<proteinExistence type="predicted"/>
<dbReference type="AlphaFoldDB" id="A0A2B7Z406"/>
<evidence type="ECO:0000256" key="1">
    <source>
        <dbReference type="ARBA" id="ARBA00004141"/>
    </source>
</evidence>
<dbReference type="PANTHER" id="PTHR23501">
    <property type="entry name" value="MAJOR FACILITATOR SUPERFAMILY"/>
    <property type="match status" value="1"/>
</dbReference>
<keyword evidence="2 5" id="KW-0812">Transmembrane</keyword>
<name>A0A2B7Z406_POLH7</name>
<feature type="transmembrane region" description="Helical" evidence="5">
    <location>
        <begin position="160"/>
        <end position="179"/>
    </location>
</feature>
<protein>
    <recommendedName>
        <fullName evidence="8">Major facilitator superfamily (MFS) profile domain-containing protein</fullName>
    </recommendedName>
</protein>
<evidence type="ECO:0008006" key="8">
    <source>
        <dbReference type="Google" id="ProtNLM"/>
    </source>
</evidence>
<evidence type="ECO:0000256" key="4">
    <source>
        <dbReference type="ARBA" id="ARBA00023136"/>
    </source>
</evidence>
<dbReference type="GO" id="GO:0005886">
    <property type="term" value="C:plasma membrane"/>
    <property type="evidence" value="ECO:0007669"/>
    <property type="project" value="TreeGrafter"/>
</dbReference>
<evidence type="ECO:0000313" key="7">
    <source>
        <dbReference type="Proteomes" id="UP000224634"/>
    </source>
</evidence>
<evidence type="ECO:0000313" key="6">
    <source>
        <dbReference type="EMBL" id="PGH28140.1"/>
    </source>
</evidence>
<feature type="transmembrane region" description="Helical" evidence="5">
    <location>
        <begin position="35"/>
        <end position="56"/>
    </location>
</feature>
<dbReference type="Proteomes" id="UP000224634">
    <property type="component" value="Unassembled WGS sequence"/>
</dbReference>
<dbReference type="SUPFAM" id="SSF103473">
    <property type="entry name" value="MFS general substrate transporter"/>
    <property type="match status" value="1"/>
</dbReference>
<organism evidence="6 7">
    <name type="scientific">Polytolypa hystricis (strain UAMH7299)</name>
    <dbReference type="NCBI Taxonomy" id="1447883"/>
    <lineage>
        <taxon>Eukaryota</taxon>
        <taxon>Fungi</taxon>
        <taxon>Dikarya</taxon>
        <taxon>Ascomycota</taxon>
        <taxon>Pezizomycotina</taxon>
        <taxon>Eurotiomycetes</taxon>
        <taxon>Eurotiomycetidae</taxon>
        <taxon>Onygenales</taxon>
        <taxon>Onygenales incertae sedis</taxon>
        <taxon>Polytolypa</taxon>
    </lineage>
</organism>
<keyword evidence="7" id="KW-1185">Reference proteome</keyword>
<comment type="caution">
    <text evidence="6">The sequence shown here is derived from an EMBL/GenBank/DDBJ whole genome shotgun (WGS) entry which is preliminary data.</text>
</comment>
<evidence type="ECO:0000256" key="3">
    <source>
        <dbReference type="ARBA" id="ARBA00022989"/>
    </source>
</evidence>
<dbReference type="InterPro" id="IPR036259">
    <property type="entry name" value="MFS_trans_sf"/>
</dbReference>
<keyword evidence="3 5" id="KW-1133">Transmembrane helix</keyword>
<sequence length="209" mass="23389">MLVLGVVLFIAFLVWDGKFAKKPFVPYRMTRNRTVVAACVLGMLDFLHFSVFSVFFPSYLQVVGGFSPGHATRIDNSLRVSFQVASLFVAVFMKYTRRSQIFVLIGVPLCVLGQGILIYLIDMGNGRTGNDASFVTAQKFAKGTLERAAIDRSYRESQRILAIAGIAALAPMLIVMFFLKNVKLDERRIASDENEVTEKKECKEEKSVK</sequence>
<reference evidence="6 7" key="1">
    <citation type="submission" date="2017-10" db="EMBL/GenBank/DDBJ databases">
        <title>Comparative genomics in systemic dimorphic fungi from Ajellomycetaceae.</title>
        <authorList>
            <person name="Munoz J.F."/>
            <person name="Mcewen J.G."/>
            <person name="Clay O.K."/>
            <person name="Cuomo C.A."/>
        </authorList>
    </citation>
    <scope>NUCLEOTIDE SEQUENCE [LARGE SCALE GENOMIC DNA]</scope>
    <source>
        <strain evidence="6 7">UAMH7299</strain>
    </source>
</reference>
<evidence type="ECO:0000256" key="2">
    <source>
        <dbReference type="ARBA" id="ARBA00022692"/>
    </source>
</evidence>
<keyword evidence="4 5" id="KW-0472">Membrane</keyword>
<dbReference type="PANTHER" id="PTHR23501:SF87">
    <property type="entry name" value="SIDEROPHORE IRON TRANSPORTER 2"/>
    <property type="match status" value="1"/>
</dbReference>
<feature type="transmembrane region" description="Helical" evidence="5">
    <location>
        <begin position="101"/>
        <end position="121"/>
    </location>
</feature>
<gene>
    <name evidence="6" type="ORF">AJ80_00030</name>
</gene>
<accession>A0A2B7Z406</accession>